<dbReference type="Proteomes" id="UP000241167">
    <property type="component" value="Unassembled WGS sequence"/>
</dbReference>
<dbReference type="GO" id="GO:0006281">
    <property type="term" value="P:DNA repair"/>
    <property type="evidence" value="ECO:0007669"/>
    <property type="project" value="InterPro"/>
</dbReference>
<gene>
    <name evidence="11" type="ORF">C7I55_06855</name>
</gene>
<proteinExistence type="inferred from homology"/>
<sequence length="540" mass="58216">MEQAEALPPHQRPSIRELGRRTEAAETPFRARNVEDIQRRIATRDLLPSVAPPRAAAPAAPAEPPLVTVARTGNRLLVAAACDAARALGLHPGMAATQARALVPGLDVCDADPRADAALLDALALYAARRWTPRAAVAGADGLFLDLSGVAHLFGGEERMCARILRFCARAGYRARIAVAGTPGAAHALARFGPAPLSLCPPGGEPDALAPLPLAALRLEEDALATARRLGLERIGDLVAMPRGPLQRRFGRQTLTRLDQALGRAAEPIDPVVPEEAPRAELRFAEPIATPEAIAQAMAELMARLIDDLAKAGLAARILTLAGDRVDGAAQSITIGTARATRDSRHLLRLLGMKIETIEPGYGLDALRLIAVRTEPLGPETVAGALTGEPPSADLAPLVDRLAGRIGARHLFRLSAVESDVPERSVRRTGPLGAVHPWPDYPRPVRLLSPPERVENVVALLPDLPPRRFTWRGRAYRIARADGPERIFGEWWRRTAEAEAVRDYFQVEDEGGERFWLYRRGDGVDVATGDLSWYLHGVFA</sequence>
<comment type="subunit">
    <text evidence="2">Monomer.</text>
</comment>
<dbReference type="Pfam" id="PF20114">
    <property type="entry name" value="DUF6504"/>
    <property type="match status" value="1"/>
</dbReference>
<keyword evidence="12" id="KW-1185">Reference proteome</keyword>
<evidence type="ECO:0000256" key="2">
    <source>
        <dbReference type="ARBA" id="ARBA00011245"/>
    </source>
</evidence>
<evidence type="ECO:0000256" key="3">
    <source>
        <dbReference type="ARBA" id="ARBA00012417"/>
    </source>
</evidence>
<evidence type="ECO:0000313" key="11">
    <source>
        <dbReference type="EMBL" id="PSJ42306.1"/>
    </source>
</evidence>
<comment type="similarity">
    <text evidence="1">Belongs to the DNA polymerase type-Y family.</text>
</comment>
<keyword evidence="4" id="KW-0227">DNA damage</keyword>
<dbReference type="PANTHER" id="PTHR35369">
    <property type="entry name" value="BLR3025 PROTEIN-RELATED"/>
    <property type="match status" value="1"/>
</dbReference>
<dbReference type="InterPro" id="IPR043128">
    <property type="entry name" value="Rev_trsase/Diguanyl_cyclase"/>
</dbReference>
<evidence type="ECO:0000256" key="4">
    <source>
        <dbReference type="ARBA" id="ARBA00022763"/>
    </source>
</evidence>
<dbReference type="AlphaFoldDB" id="A0A2P7QWF9"/>
<dbReference type="Pfam" id="PF11799">
    <property type="entry name" value="IMS_C"/>
    <property type="match status" value="1"/>
</dbReference>
<comment type="catalytic activity">
    <reaction evidence="6">
        <text>DNA(n) + a 2'-deoxyribonucleoside 5'-triphosphate = DNA(n+1) + diphosphate</text>
        <dbReference type="Rhea" id="RHEA:22508"/>
        <dbReference type="Rhea" id="RHEA-COMP:17339"/>
        <dbReference type="Rhea" id="RHEA-COMP:17340"/>
        <dbReference type="ChEBI" id="CHEBI:33019"/>
        <dbReference type="ChEBI" id="CHEBI:61560"/>
        <dbReference type="ChEBI" id="CHEBI:173112"/>
        <dbReference type="EC" id="2.7.7.7"/>
    </reaction>
</comment>
<protein>
    <recommendedName>
        <fullName evidence="3">DNA-directed DNA polymerase</fullName>
        <ecNumber evidence="3">2.7.7.7</ecNumber>
    </recommendedName>
</protein>
<evidence type="ECO:0000256" key="6">
    <source>
        <dbReference type="ARBA" id="ARBA00049244"/>
    </source>
</evidence>
<dbReference type="Gene3D" id="3.30.70.270">
    <property type="match status" value="1"/>
</dbReference>
<feature type="domain" description="DUF6504" evidence="10">
    <location>
        <begin position="465"/>
        <end position="537"/>
    </location>
</feature>
<dbReference type="InterPro" id="IPR050356">
    <property type="entry name" value="SulA_CellDiv_inhibitor"/>
</dbReference>
<comment type="function">
    <text evidence="5">Poorly processive, error-prone DNA polymerase involved in untargeted mutagenesis. Copies undamaged DNA at stalled replication forks, which arise in vivo from mismatched or misaligned primer ends. These misaligned primers can be extended by PolIV. Exhibits no 3'-5' exonuclease (proofreading) activity. May be involved in translesional synthesis, in conjunction with the beta clamp from PolIII.</text>
</comment>
<dbReference type="InterPro" id="IPR045443">
    <property type="entry name" value="DUF6504"/>
</dbReference>
<dbReference type="InterPro" id="IPR043502">
    <property type="entry name" value="DNA/RNA_pol_sf"/>
</dbReference>
<dbReference type="InterPro" id="IPR017961">
    <property type="entry name" value="DNA_pol_Y-fam_little_finger"/>
</dbReference>
<feature type="domain" description="DNA polymerase Y-family little finger" evidence="9">
    <location>
        <begin position="281"/>
        <end position="379"/>
    </location>
</feature>
<dbReference type="Pfam" id="PF00817">
    <property type="entry name" value="IMS"/>
    <property type="match status" value="1"/>
</dbReference>
<dbReference type="OrthoDB" id="9788640at2"/>
<evidence type="ECO:0000259" key="9">
    <source>
        <dbReference type="Pfam" id="PF11799"/>
    </source>
</evidence>
<evidence type="ECO:0000256" key="7">
    <source>
        <dbReference type="SAM" id="MobiDB-lite"/>
    </source>
</evidence>
<comment type="caution">
    <text evidence="11">The sequence shown here is derived from an EMBL/GenBank/DDBJ whole genome shotgun (WGS) entry which is preliminary data.</text>
</comment>
<evidence type="ECO:0000256" key="5">
    <source>
        <dbReference type="ARBA" id="ARBA00025589"/>
    </source>
</evidence>
<dbReference type="PANTHER" id="PTHR35369:SF2">
    <property type="entry name" value="BLR3025 PROTEIN"/>
    <property type="match status" value="1"/>
</dbReference>
<evidence type="ECO:0000259" key="8">
    <source>
        <dbReference type="Pfam" id="PF00817"/>
    </source>
</evidence>
<dbReference type="SUPFAM" id="SSF56672">
    <property type="entry name" value="DNA/RNA polymerases"/>
    <property type="match status" value="1"/>
</dbReference>
<feature type="domain" description="UmuC" evidence="8">
    <location>
        <begin position="67"/>
        <end position="187"/>
    </location>
</feature>
<organism evidence="11 12">
    <name type="scientific">Allosphingosinicella deserti</name>
    <dbReference type="NCBI Taxonomy" id="2116704"/>
    <lineage>
        <taxon>Bacteria</taxon>
        <taxon>Pseudomonadati</taxon>
        <taxon>Pseudomonadota</taxon>
        <taxon>Alphaproteobacteria</taxon>
        <taxon>Sphingomonadales</taxon>
        <taxon>Sphingomonadaceae</taxon>
        <taxon>Allosphingosinicella</taxon>
    </lineage>
</organism>
<feature type="region of interest" description="Disordered" evidence="7">
    <location>
        <begin position="1"/>
        <end position="32"/>
    </location>
</feature>
<reference evidence="11 12" key="1">
    <citation type="submission" date="2018-03" db="EMBL/GenBank/DDBJ databases">
        <title>The draft genome of Sphingosinicella sp. GL-C-18.</title>
        <authorList>
            <person name="Liu L."/>
            <person name="Li L."/>
            <person name="Liang L."/>
            <person name="Zhang X."/>
            <person name="Wang T."/>
        </authorList>
    </citation>
    <scope>NUCLEOTIDE SEQUENCE [LARGE SCALE GENOMIC DNA]</scope>
    <source>
        <strain evidence="11 12">GL-C-18</strain>
    </source>
</reference>
<dbReference type="EC" id="2.7.7.7" evidence="3"/>
<feature type="compositionally biased region" description="Basic and acidic residues" evidence="7">
    <location>
        <begin position="14"/>
        <end position="24"/>
    </location>
</feature>
<dbReference type="EMBL" id="PXYI01000002">
    <property type="protein sequence ID" value="PSJ42306.1"/>
    <property type="molecule type" value="Genomic_DNA"/>
</dbReference>
<dbReference type="CDD" id="cd03468">
    <property type="entry name" value="PolY_like"/>
    <property type="match status" value="1"/>
</dbReference>
<dbReference type="GO" id="GO:0003684">
    <property type="term" value="F:damaged DNA binding"/>
    <property type="evidence" value="ECO:0007669"/>
    <property type="project" value="InterPro"/>
</dbReference>
<name>A0A2P7QWF9_9SPHN</name>
<accession>A0A2P7QWF9</accession>
<evidence type="ECO:0000313" key="12">
    <source>
        <dbReference type="Proteomes" id="UP000241167"/>
    </source>
</evidence>
<dbReference type="Gene3D" id="3.40.1170.60">
    <property type="match status" value="1"/>
</dbReference>
<evidence type="ECO:0000259" key="10">
    <source>
        <dbReference type="Pfam" id="PF20114"/>
    </source>
</evidence>
<evidence type="ECO:0000256" key="1">
    <source>
        <dbReference type="ARBA" id="ARBA00010945"/>
    </source>
</evidence>
<dbReference type="InterPro" id="IPR001126">
    <property type="entry name" value="UmuC"/>
</dbReference>